<feature type="domain" description="Thioredoxin" evidence="10">
    <location>
        <begin position="8"/>
        <end position="201"/>
    </location>
</feature>
<dbReference type="PROSITE" id="PS51352">
    <property type="entry name" value="THIOREDOXIN_2"/>
    <property type="match status" value="1"/>
</dbReference>
<evidence type="ECO:0000256" key="7">
    <source>
        <dbReference type="PIRNR" id="PIRNR001488"/>
    </source>
</evidence>
<dbReference type="PIRSF" id="PIRSF001488">
    <property type="entry name" value="Tdi_protein"/>
    <property type="match status" value="1"/>
</dbReference>
<evidence type="ECO:0000259" key="10">
    <source>
        <dbReference type="PROSITE" id="PS51352"/>
    </source>
</evidence>
<dbReference type="InterPro" id="IPR050824">
    <property type="entry name" value="Thiol_disulfide_DsbA"/>
</dbReference>
<dbReference type="PANTHER" id="PTHR35891:SF2">
    <property type="entry name" value="THIOL:DISULFIDE INTERCHANGE PROTEIN DSBA"/>
    <property type="match status" value="1"/>
</dbReference>
<proteinExistence type="inferred from homology"/>
<name>A0A125BEB7_SHEFR</name>
<dbReference type="EMBL" id="LRDC01000026">
    <property type="protein sequence ID" value="KVX01328.1"/>
    <property type="molecule type" value="Genomic_DNA"/>
</dbReference>
<evidence type="ECO:0000256" key="4">
    <source>
        <dbReference type="ARBA" id="ARBA00022764"/>
    </source>
</evidence>
<dbReference type="InterPro" id="IPR023205">
    <property type="entry name" value="DsbA/DsbL"/>
</dbReference>
<evidence type="ECO:0000313" key="12">
    <source>
        <dbReference type="Proteomes" id="UP000055702"/>
    </source>
</evidence>
<dbReference type="PROSITE" id="PS00194">
    <property type="entry name" value="THIOREDOXIN_1"/>
    <property type="match status" value="1"/>
</dbReference>
<dbReference type="InterPro" id="IPR017937">
    <property type="entry name" value="Thioredoxin_CS"/>
</dbReference>
<dbReference type="Pfam" id="PF01323">
    <property type="entry name" value="DSBA"/>
    <property type="match status" value="1"/>
</dbReference>
<keyword evidence="3 9" id="KW-0732">Signal</keyword>
<feature type="chain" id="PRO_5007177201" description="Thiol:disulfide interchange protein" evidence="9">
    <location>
        <begin position="21"/>
        <end position="205"/>
    </location>
</feature>
<accession>A0A125BEB7</accession>
<evidence type="ECO:0000256" key="8">
    <source>
        <dbReference type="PIRSR" id="PIRSR001488-1"/>
    </source>
</evidence>
<dbReference type="Proteomes" id="UP000055702">
    <property type="component" value="Unassembled WGS sequence"/>
</dbReference>
<dbReference type="SUPFAM" id="SSF52833">
    <property type="entry name" value="Thioredoxin-like"/>
    <property type="match status" value="1"/>
</dbReference>
<evidence type="ECO:0000313" key="11">
    <source>
        <dbReference type="EMBL" id="KVX01328.1"/>
    </source>
</evidence>
<evidence type="ECO:0000256" key="9">
    <source>
        <dbReference type="SAM" id="SignalP"/>
    </source>
</evidence>
<dbReference type="InterPro" id="IPR036249">
    <property type="entry name" value="Thioredoxin-like_sf"/>
</dbReference>
<dbReference type="RefSeq" id="WP_059746324.1">
    <property type="nucleotide sequence ID" value="NZ_JBOZOX010000037.1"/>
</dbReference>
<evidence type="ECO:0000256" key="3">
    <source>
        <dbReference type="ARBA" id="ARBA00022729"/>
    </source>
</evidence>
<evidence type="ECO:0000256" key="6">
    <source>
        <dbReference type="ARBA" id="ARBA00023284"/>
    </source>
</evidence>
<dbReference type="PANTHER" id="PTHR35891">
    <property type="entry name" value="THIOL:DISULFIDE INTERCHANGE PROTEIN DSBA"/>
    <property type="match status" value="1"/>
</dbReference>
<gene>
    <name evidence="11" type="ORF">AWJ07_18330</name>
</gene>
<keyword evidence="4 7" id="KW-0574">Periplasm</keyword>
<dbReference type="InterPro" id="IPR013766">
    <property type="entry name" value="Thioredoxin_domain"/>
</dbReference>
<comment type="subcellular location">
    <subcellularLocation>
        <location evidence="1 7">Periplasm</location>
    </subcellularLocation>
</comment>
<dbReference type="Gene3D" id="3.40.30.10">
    <property type="entry name" value="Glutaredoxin"/>
    <property type="match status" value="1"/>
</dbReference>
<keyword evidence="5 7" id="KW-1015">Disulfide bond</keyword>
<dbReference type="CDD" id="cd03019">
    <property type="entry name" value="DsbA_DsbA"/>
    <property type="match status" value="1"/>
</dbReference>
<comment type="caution">
    <text evidence="11">The sequence shown here is derived from an EMBL/GenBank/DDBJ whole genome shotgun (WGS) entry which is preliminary data.</text>
</comment>
<sequence length="205" mass="22714">MKKALLMAAALLLAPMAAMAADYKEGVHYTVINDGPETAKPEITEFFSFYCPHCFNFSKTVVPKIEANLPEGVTFNQSHVEFIGREMGVEMSRAFAVAQQLNVEKKMDAALFTAIHDKRQQFTRADDIRAIFIANGVDGKAYDAAASSFMVNAQMSKMKRDTENAKISGVPSLVVNGKYRVETGSIKSYDELIDIAFYLTSMNKE</sequence>
<dbReference type="GO" id="GO:0015036">
    <property type="term" value="F:disulfide oxidoreductase activity"/>
    <property type="evidence" value="ECO:0007669"/>
    <property type="project" value="UniProtKB-ARBA"/>
</dbReference>
<organism evidence="11">
    <name type="scientific">Shewanella frigidimarina</name>
    <dbReference type="NCBI Taxonomy" id="56812"/>
    <lineage>
        <taxon>Bacteria</taxon>
        <taxon>Pseudomonadati</taxon>
        <taxon>Pseudomonadota</taxon>
        <taxon>Gammaproteobacteria</taxon>
        <taxon>Alteromonadales</taxon>
        <taxon>Shewanellaceae</taxon>
        <taxon>Shewanella</taxon>
    </lineage>
</organism>
<evidence type="ECO:0000256" key="5">
    <source>
        <dbReference type="ARBA" id="ARBA00023157"/>
    </source>
</evidence>
<dbReference type="GO" id="GO:0042597">
    <property type="term" value="C:periplasmic space"/>
    <property type="evidence" value="ECO:0007669"/>
    <property type="project" value="UniProtKB-SubCell"/>
</dbReference>
<comment type="similarity">
    <text evidence="2">Belongs to the thioredoxin family. DsbA subfamily.</text>
</comment>
<keyword evidence="6" id="KW-0676">Redox-active center</keyword>
<protein>
    <recommendedName>
        <fullName evidence="7">Thiol:disulfide interchange protein</fullName>
    </recommendedName>
</protein>
<feature type="disulfide bond" description="Redox-active" evidence="8">
    <location>
        <begin position="51"/>
        <end position="54"/>
    </location>
</feature>
<dbReference type="InterPro" id="IPR001853">
    <property type="entry name" value="DSBA-like_thioredoxin_dom"/>
</dbReference>
<evidence type="ECO:0000256" key="1">
    <source>
        <dbReference type="ARBA" id="ARBA00004418"/>
    </source>
</evidence>
<evidence type="ECO:0000256" key="2">
    <source>
        <dbReference type="ARBA" id="ARBA00005791"/>
    </source>
</evidence>
<feature type="signal peptide" evidence="9">
    <location>
        <begin position="1"/>
        <end position="20"/>
    </location>
</feature>
<reference evidence="11 12" key="1">
    <citation type="submission" date="2016-01" db="EMBL/GenBank/DDBJ databases">
        <title>Draft genome of the antarctic isolate Shewanella frigidimarina Ag06-30.</title>
        <authorList>
            <person name="Parmeciano Di Noto G."/>
            <person name="Vazquez S."/>
            <person name="Mac Cormack W."/>
            <person name="Iriarte A."/>
            <person name="Quiroga C."/>
        </authorList>
    </citation>
    <scope>NUCLEOTIDE SEQUENCE [LARGE SCALE GENOMIC DNA]</scope>
    <source>
        <strain evidence="11 12">Ag06-30</strain>
    </source>
</reference>
<dbReference type="AlphaFoldDB" id="A0A125BEB7"/>